<evidence type="ECO:0000256" key="1">
    <source>
        <dbReference type="SAM" id="Phobius"/>
    </source>
</evidence>
<feature type="transmembrane region" description="Helical" evidence="1">
    <location>
        <begin position="12"/>
        <end position="31"/>
    </location>
</feature>
<comment type="caution">
    <text evidence="2">The sequence shown here is derived from an EMBL/GenBank/DDBJ whole genome shotgun (WGS) entry which is preliminary data.</text>
</comment>
<name>A0ABX0QE45_9BACT</name>
<evidence type="ECO:0000313" key="3">
    <source>
        <dbReference type="Proteomes" id="UP000606008"/>
    </source>
</evidence>
<keyword evidence="1" id="KW-0812">Transmembrane</keyword>
<evidence type="ECO:0000313" key="2">
    <source>
        <dbReference type="EMBL" id="NID09531.1"/>
    </source>
</evidence>
<keyword evidence="1" id="KW-1133">Transmembrane helix</keyword>
<dbReference type="RefSeq" id="WP_166691118.1">
    <property type="nucleotide sequence ID" value="NZ_WAEL01000001.1"/>
</dbReference>
<proteinExistence type="predicted"/>
<keyword evidence="1" id="KW-0472">Membrane</keyword>
<organism evidence="2 3">
    <name type="scientific">Fibrivirga algicola</name>
    <dbReference type="NCBI Taxonomy" id="2950420"/>
    <lineage>
        <taxon>Bacteria</taxon>
        <taxon>Pseudomonadati</taxon>
        <taxon>Bacteroidota</taxon>
        <taxon>Cytophagia</taxon>
        <taxon>Cytophagales</taxon>
        <taxon>Spirosomataceae</taxon>
        <taxon>Fibrivirga</taxon>
    </lineage>
</organism>
<keyword evidence="3" id="KW-1185">Reference proteome</keyword>
<sequence>MDSKSLLEWVKVLGAILLSWPIVGLISLLFFRNPLLKILEQFSESRIIKAKFGPVEIEREIHILSSKVEEQKSEQERQKSEIETLKFLITNFVTEAELTHLEKLSKNDPFLFDKASYFELELRRLRSFGLINNFPGKGIREMPQKGNLKDYFAITERGKEYLELRKNT</sequence>
<accession>A0ABX0QE45</accession>
<dbReference type="Proteomes" id="UP000606008">
    <property type="component" value="Unassembled WGS sequence"/>
</dbReference>
<protein>
    <submittedName>
        <fullName evidence="2">Uncharacterized protein</fullName>
    </submittedName>
</protein>
<dbReference type="EMBL" id="WAEL01000001">
    <property type="protein sequence ID" value="NID09531.1"/>
    <property type="molecule type" value="Genomic_DNA"/>
</dbReference>
<reference evidence="3" key="2">
    <citation type="submission" date="2023-07" db="EMBL/GenBank/DDBJ databases">
        <authorList>
            <person name="Jung D.-H."/>
        </authorList>
    </citation>
    <scope>NUCLEOTIDE SEQUENCE [LARGE SCALE GENOMIC DNA]</scope>
    <source>
        <strain evidence="3">JA-25</strain>
    </source>
</reference>
<gene>
    <name evidence="2" type="ORF">F7231_05070</name>
</gene>
<reference evidence="3" key="1">
    <citation type="submission" date="2019-09" db="EMBL/GenBank/DDBJ databases">
        <authorList>
            <person name="Jung D.-H."/>
        </authorList>
    </citation>
    <scope>NUCLEOTIDE SEQUENCE [LARGE SCALE GENOMIC DNA]</scope>
    <source>
        <strain evidence="3">JA-25</strain>
    </source>
</reference>